<evidence type="ECO:0000256" key="3">
    <source>
        <dbReference type="ARBA" id="ARBA00023163"/>
    </source>
</evidence>
<dbReference type="AlphaFoldDB" id="A0A8T3VTS0"/>
<feature type="domain" description="HTH hxlR-type" evidence="4">
    <location>
        <begin position="8"/>
        <end position="103"/>
    </location>
</feature>
<evidence type="ECO:0000256" key="2">
    <source>
        <dbReference type="ARBA" id="ARBA00023125"/>
    </source>
</evidence>
<dbReference type="PANTHER" id="PTHR33204">
    <property type="entry name" value="TRANSCRIPTIONAL REGULATOR, MARR FAMILY"/>
    <property type="match status" value="1"/>
</dbReference>
<keyword evidence="2" id="KW-0238">DNA-binding</keyword>
<dbReference type="InterPro" id="IPR036390">
    <property type="entry name" value="WH_DNA-bd_sf"/>
</dbReference>
<gene>
    <name evidence="5" type="ORF">E7Z74_07010</name>
</gene>
<keyword evidence="3" id="KW-0804">Transcription</keyword>
<sequence length="125" mass="14658">MRKDLVTCPIENTVKLLNRKWTIVLIRDMFLGKKRFLEFKQNNPNLSNTVLSDTLKSMEKNELIEKRVSEQSTEYYLTKRGLRLNRILYELAAFGLDELECGEDGDLEIINMFKDYYANLLGISD</sequence>
<dbReference type="PANTHER" id="PTHR33204:SF18">
    <property type="entry name" value="TRANSCRIPTIONAL REGULATORY PROTEIN"/>
    <property type="match status" value="1"/>
</dbReference>
<dbReference type="Gene3D" id="1.10.10.10">
    <property type="entry name" value="Winged helix-like DNA-binding domain superfamily/Winged helix DNA-binding domain"/>
    <property type="match status" value="1"/>
</dbReference>
<protein>
    <submittedName>
        <fullName evidence="5">Helix-turn-helix transcriptional regulator</fullName>
    </submittedName>
</protein>
<evidence type="ECO:0000313" key="5">
    <source>
        <dbReference type="EMBL" id="MBE6510999.1"/>
    </source>
</evidence>
<dbReference type="SUPFAM" id="SSF46785">
    <property type="entry name" value="Winged helix' DNA-binding domain"/>
    <property type="match status" value="1"/>
</dbReference>
<dbReference type="Proteomes" id="UP000713479">
    <property type="component" value="Unassembled WGS sequence"/>
</dbReference>
<accession>A0A8T3VTS0</accession>
<evidence type="ECO:0000313" key="6">
    <source>
        <dbReference type="Proteomes" id="UP000713479"/>
    </source>
</evidence>
<name>A0A8T3VTS0_9EURY</name>
<dbReference type="GO" id="GO:0003677">
    <property type="term" value="F:DNA binding"/>
    <property type="evidence" value="ECO:0007669"/>
    <property type="project" value="UniProtKB-KW"/>
</dbReference>
<comment type="caution">
    <text evidence="5">The sequence shown here is derived from an EMBL/GenBank/DDBJ whole genome shotgun (WGS) entry which is preliminary data.</text>
</comment>
<evidence type="ECO:0000256" key="1">
    <source>
        <dbReference type="ARBA" id="ARBA00023015"/>
    </source>
</evidence>
<proteinExistence type="predicted"/>
<keyword evidence="1" id="KW-0805">Transcription regulation</keyword>
<dbReference type="PROSITE" id="PS51118">
    <property type="entry name" value="HTH_HXLR"/>
    <property type="match status" value="1"/>
</dbReference>
<reference evidence="5" key="1">
    <citation type="submission" date="2019-04" db="EMBL/GenBank/DDBJ databases">
        <title>Evolution of Biomass-Degrading Anaerobic Consortia Revealed by Metagenomics.</title>
        <authorList>
            <person name="Peng X."/>
        </authorList>
    </citation>
    <scope>NUCLEOTIDE SEQUENCE</scope>
    <source>
        <strain evidence="5">SIG13</strain>
    </source>
</reference>
<dbReference type="EMBL" id="SUTF01000008">
    <property type="protein sequence ID" value="MBE6510999.1"/>
    <property type="molecule type" value="Genomic_DNA"/>
</dbReference>
<organism evidence="5 6">
    <name type="scientific">Methanobrevibacter millerae</name>
    <dbReference type="NCBI Taxonomy" id="230361"/>
    <lineage>
        <taxon>Archaea</taxon>
        <taxon>Methanobacteriati</taxon>
        <taxon>Methanobacteriota</taxon>
        <taxon>Methanomada group</taxon>
        <taxon>Methanobacteria</taxon>
        <taxon>Methanobacteriales</taxon>
        <taxon>Methanobacteriaceae</taxon>
        <taxon>Methanobrevibacter</taxon>
    </lineage>
</organism>
<dbReference type="Pfam" id="PF01638">
    <property type="entry name" value="HxlR"/>
    <property type="match status" value="1"/>
</dbReference>
<evidence type="ECO:0000259" key="4">
    <source>
        <dbReference type="PROSITE" id="PS51118"/>
    </source>
</evidence>
<dbReference type="InterPro" id="IPR002577">
    <property type="entry name" value="HTH_HxlR"/>
</dbReference>
<dbReference type="InterPro" id="IPR036388">
    <property type="entry name" value="WH-like_DNA-bd_sf"/>
</dbReference>